<protein>
    <submittedName>
        <fullName evidence="6">Gfo/Idh/MocA family oxidoreductase</fullName>
    </submittedName>
</protein>
<gene>
    <name evidence="6" type="ORF">ESO86_01750</name>
</gene>
<keyword evidence="2" id="KW-0560">Oxidoreductase</keyword>
<dbReference type="Gene3D" id="3.30.360.10">
    <property type="entry name" value="Dihydrodipicolinate Reductase, domain 2"/>
    <property type="match status" value="1"/>
</dbReference>
<proteinExistence type="inferred from homology"/>
<dbReference type="SUPFAM" id="SSF51735">
    <property type="entry name" value="NAD(P)-binding Rossmann-fold domains"/>
    <property type="match status" value="1"/>
</dbReference>
<evidence type="ECO:0000313" key="7">
    <source>
        <dbReference type="Proteomes" id="UP000292881"/>
    </source>
</evidence>
<comment type="similarity">
    <text evidence="1">Belongs to the Gfo/Idh/MocA family.</text>
</comment>
<evidence type="ECO:0000259" key="4">
    <source>
        <dbReference type="Pfam" id="PF01408"/>
    </source>
</evidence>
<reference evidence="6 7" key="1">
    <citation type="submission" date="2019-01" db="EMBL/GenBank/DDBJ databases">
        <authorList>
            <person name="Li J."/>
        </authorList>
    </citation>
    <scope>NUCLEOTIDE SEQUENCE [LARGE SCALE GENOMIC DNA]</scope>
    <source>
        <strain evidence="6 7">CGMCC 4.7180</strain>
    </source>
</reference>
<dbReference type="EMBL" id="SDPL01000012">
    <property type="protein sequence ID" value="RXZ51611.1"/>
    <property type="molecule type" value="Genomic_DNA"/>
</dbReference>
<organism evidence="6 7">
    <name type="scientific">Agromyces binzhouensis</name>
    <dbReference type="NCBI Taxonomy" id="1817495"/>
    <lineage>
        <taxon>Bacteria</taxon>
        <taxon>Bacillati</taxon>
        <taxon>Actinomycetota</taxon>
        <taxon>Actinomycetes</taxon>
        <taxon>Micrococcales</taxon>
        <taxon>Microbacteriaceae</taxon>
        <taxon>Agromyces</taxon>
    </lineage>
</organism>
<dbReference type="Gene3D" id="3.40.50.720">
    <property type="entry name" value="NAD(P)-binding Rossmann-like Domain"/>
    <property type="match status" value="1"/>
</dbReference>
<dbReference type="Pfam" id="PF22725">
    <property type="entry name" value="GFO_IDH_MocA_C3"/>
    <property type="match status" value="1"/>
</dbReference>
<dbReference type="GO" id="GO:0016491">
    <property type="term" value="F:oxidoreductase activity"/>
    <property type="evidence" value="ECO:0007669"/>
    <property type="project" value="UniProtKB-KW"/>
</dbReference>
<dbReference type="InterPro" id="IPR055170">
    <property type="entry name" value="GFO_IDH_MocA-like_dom"/>
</dbReference>
<dbReference type="SUPFAM" id="SSF55347">
    <property type="entry name" value="Glyceraldehyde-3-phosphate dehydrogenase-like, C-terminal domain"/>
    <property type="match status" value="1"/>
</dbReference>
<dbReference type="InterPro" id="IPR050984">
    <property type="entry name" value="Gfo/Idh/MocA_domain"/>
</dbReference>
<dbReference type="Proteomes" id="UP000292881">
    <property type="component" value="Unassembled WGS sequence"/>
</dbReference>
<evidence type="ECO:0000313" key="6">
    <source>
        <dbReference type="EMBL" id="RXZ51611.1"/>
    </source>
</evidence>
<comment type="caution">
    <text evidence="6">The sequence shown here is derived from an EMBL/GenBank/DDBJ whole genome shotgun (WGS) entry which is preliminary data.</text>
</comment>
<feature type="domain" description="GFO/IDH/MocA-like oxidoreductase" evidence="5">
    <location>
        <begin position="132"/>
        <end position="247"/>
    </location>
</feature>
<name>A0A4Q2JT79_9MICO</name>
<dbReference type="AlphaFoldDB" id="A0A4Q2JT79"/>
<dbReference type="InterPro" id="IPR000683">
    <property type="entry name" value="Gfo/Idh/MocA-like_OxRdtase_N"/>
</dbReference>
<feature type="domain" description="Gfo/Idh/MocA-like oxidoreductase N-terminal" evidence="4">
    <location>
        <begin position="6"/>
        <end position="120"/>
    </location>
</feature>
<accession>A0A4Q2JT79</accession>
<evidence type="ECO:0000259" key="5">
    <source>
        <dbReference type="Pfam" id="PF22725"/>
    </source>
</evidence>
<evidence type="ECO:0000256" key="1">
    <source>
        <dbReference type="ARBA" id="ARBA00010928"/>
    </source>
</evidence>
<dbReference type="GO" id="GO:0000166">
    <property type="term" value="F:nucleotide binding"/>
    <property type="evidence" value="ECO:0007669"/>
    <property type="project" value="InterPro"/>
</dbReference>
<dbReference type="OrthoDB" id="9815825at2"/>
<dbReference type="PANTHER" id="PTHR22604:SF105">
    <property type="entry name" value="TRANS-1,2-DIHYDROBENZENE-1,2-DIOL DEHYDROGENASE"/>
    <property type="match status" value="1"/>
</dbReference>
<keyword evidence="7" id="KW-1185">Reference proteome</keyword>
<dbReference type="Pfam" id="PF01408">
    <property type="entry name" value="GFO_IDH_MocA"/>
    <property type="match status" value="1"/>
</dbReference>
<dbReference type="PANTHER" id="PTHR22604">
    <property type="entry name" value="OXIDOREDUCTASES"/>
    <property type="match status" value="1"/>
</dbReference>
<dbReference type="RefSeq" id="WP_129233178.1">
    <property type="nucleotide sequence ID" value="NZ_SDPL01000012.1"/>
</dbReference>
<keyword evidence="3" id="KW-0520">NAD</keyword>
<evidence type="ECO:0000256" key="2">
    <source>
        <dbReference type="ARBA" id="ARBA00023002"/>
    </source>
</evidence>
<dbReference type="InterPro" id="IPR036291">
    <property type="entry name" value="NAD(P)-bd_dom_sf"/>
</dbReference>
<evidence type="ECO:0000256" key="3">
    <source>
        <dbReference type="ARBA" id="ARBA00023027"/>
    </source>
</evidence>
<sequence length="329" mass="35461">MTARLRWGILATGGIARLFTSDLLANGFDVRAVGSRSAESAQRFADEYGIRTAHGSYDALLADPEVDAIYVATPHPWHAASALAAIEAGKHVLVEKPFTLNEAEARVVADAARERGVLVLEAMWTRYLPHMVRIREIIAAGTIGEVRSMVADHTQKLPDDPGHRLNAPELGGGALLDLGIYPVSFAWDLFGEPAVIQSTAIFKETGVDAQVAVQFGYLDGRIASTFSASDARGPNRALVLGTEARIEIDGVWYTPTTFRVIGHDDAVLEEFASDVNGRGMHYQAAALEQLVAEGRLDGGDILPTEESVAIMGTLDRIRAEIGLRYPGED</sequence>